<dbReference type="InterPro" id="IPR025164">
    <property type="entry name" value="Toastrack_DUF4097"/>
</dbReference>
<reference evidence="3 4" key="1">
    <citation type="submission" date="2020-10" db="EMBL/GenBank/DDBJ databases">
        <title>Sequencing the genomes of 1000 actinobacteria strains.</title>
        <authorList>
            <person name="Klenk H.-P."/>
        </authorList>
    </citation>
    <scope>NUCLEOTIDE SEQUENCE [LARGE SCALE GENOMIC DNA]</scope>
    <source>
        <strain evidence="3 4">DSM 43748</strain>
    </source>
</reference>
<dbReference type="Pfam" id="PF13349">
    <property type="entry name" value="DUF4097"/>
    <property type="match status" value="1"/>
</dbReference>
<dbReference type="PANTHER" id="PTHR47691:SF3">
    <property type="entry name" value="HTH-TYPE TRANSCRIPTIONAL REGULATOR RV0890C-RELATED"/>
    <property type="match status" value="1"/>
</dbReference>
<evidence type="ECO:0000313" key="3">
    <source>
        <dbReference type="EMBL" id="MBE1557255.1"/>
    </source>
</evidence>
<organism evidence="3 4">
    <name type="scientific">Nonomuraea africana</name>
    <dbReference type="NCBI Taxonomy" id="46171"/>
    <lineage>
        <taxon>Bacteria</taxon>
        <taxon>Bacillati</taxon>
        <taxon>Actinomycetota</taxon>
        <taxon>Actinomycetes</taxon>
        <taxon>Streptosporangiales</taxon>
        <taxon>Streptosporangiaceae</taxon>
        <taxon>Nonomuraea</taxon>
    </lineage>
</organism>
<gene>
    <name evidence="3" type="ORF">H4W81_000034</name>
</gene>
<dbReference type="Proteomes" id="UP000661607">
    <property type="component" value="Unassembled WGS sequence"/>
</dbReference>
<feature type="region of interest" description="Disordered" evidence="1">
    <location>
        <begin position="358"/>
        <end position="422"/>
    </location>
</feature>
<sequence length="675" mass="72161">MELFAARAAAAAPGFALDEESAPWVAAICARLDGLPLALELAAARVRALGARGVAERLDDRFQLLSAEIRGLPPRQRTLRAVIDWSWEQLTGAQRAGMFALAVQPGGCTLEAAEAVGAGLDVLDQLVNRSMVVVDTPPRYRLLESVAAYCLDRLDPADPVFVRRDAYYTELAERAAPHLYGHAQGHWLRRLDEESPNLRAVLDSGADPSRPACALAWYWYLRGKHSEGHRYLAGSAAWGAGFAMLTGVGGATPVQPPDARSRWFLAHAHLHLGDAAAAEELIEAALADFRASGDRWGEAAALAGRAKKAIFQGELKAAERDGEESLALFGELGDRWGRLQALDQLGYLAELGGVPPPGSSAIRAPSPWPPRGWPERLPPPRRRAACWRRRARSGSRSALPSRPPSAGTWRGSPPGSRARRGTTQGCFRVVPDGTPPRFVGELAIVKTKQTMVMAGLIGLGVTLTGCGLVGATDRETAAYDVTDKVTGLRVEADSGTVEVVESDRTGIHVTETLIWEKSKPTTSHVVKGDTLMLTFTCPISVGFNSGCDVSYLVEVPKGLRVDVESDSGQVTLTNLSGEVKVTSDSGGIEADRLTAKRVRTETDSGGTKLVFTTPPDRVETKSDSGATEVRVPKGPYHVTAETQSGGKEIDAVHDDSAPRTIEMSSDSGRLEIVAS</sequence>
<name>A0ABR9K5H4_9ACTN</name>
<dbReference type="EMBL" id="JADBEF010000001">
    <property type="protein sequence ID" value="MBE1557255.1"/>
    <property type="molecule type" value="Genomic_DNA"/>
</dbReference>
<feature type="compositionally biased region" description="Low complexity" evidence="1">
    <location>
        <begin position="394"/>
        <end position="416"/>
    </location>
</feature>
<protein>
    <submittedName>
        <fullName evidence="3">Tetratricopeptide (TPR) repeat protein</fullName>
    </submittedName>
</protein>
<dbReference type="Gene3D" id="1.25.40.10">
    <property type="entry name" value="Tetratricopeptide repeat domain"/>
    <property type="match status" value="1"/>
</dbReference>
<feature type="domain" description="DUF4097" evidence="2">
    <location>
        <begin position="558"/>
        <end position="651"/>
    </location>
</feature>
<feature type="compositionally biased region" description="Basic residues" evidence="1">
    <location>
        <begin position="379"/>
        <end position="393"/>
    </location>
</feature>
<evidence type="ECO:0000313" key="4">
    <source>
        <dbReference type="Proteomes" id="UP000661607"/>
    </source>
</evidence>
<dbReference type="PANTHER" id="PTHR47691">
    <property type="entry name" value="REGULATOR-RELATED"/>
    <property type="match status" value="1"/>
</dbReference>
<keyword evidence="4" id="KW-1185">Reference proteome</keyword>
<proteinExistence type="predicted"/>
<accession>A0ABR9K5H4</accession>
<comment type="caution">
    <text evidence="3">The sequence shown here is derived from an EMBL/GenBank/DDBJ whole genome shotgun (WGS) entry which is preliminary data.</text>
</comment>
<dbReference type="RefSeq" id="WP_318781435.1">
    <property type="nucleotide sequence ID" value="NZ_BAAASY010000015.1"/>
</dbReference>
<evidence type="ECO:0000256" key="1">
    <source>
        <dbReference type="SAM" id="MobiDB-lite"/>
    </source>
</evidence>
<evidence type="ECO:0000259" key="2">
    <source>
        <dbReference type="Pfam" id="PF13349"/>
    </source>
</evidence>
<dbReference type="SUPFAM" id="SSF48452">
    <property type="entry name" value="TPR-like"/>
    <property type="match status" value="1"/>
</dbReference>
<feature type="region of interest" description="Disordered" evidence="1">
    <location>
        <begin position="637"/>
        <end position="675"/>
    </location>
</feature>
<dbReference type="InterPro" id="IPR011990">
    <property type="entry name" value="TPR-like_helical_dom_sf"/>
</dbReference>
<feature type="compositionally biased region" description="Basic and acidic residues" evidence="1">
    <location>
        <begin position="647"/>
        <end position="657"/>
    </location>
</feature>